<dbReference type="GO" id="GO:0043190">
    <property type="term" value="C:ATP-binding cassette (ABC) transporter complex"/>
    <property type="evidence" value="ECO:0007669"/>
    <property type="project" value="InterPro"/>
</dbReference>
<dbReference type="GO" id="GO:0140359">
    <property type="term" value="F:ABC-type transporter activity"/>
    <property type="evidence" value="ECO:0007669"/>
    <property type="project" value="InterPro"/>
</dbReference>
<evidence type="ECO:0000256" key="4">
    <source>
        <dbReference type="ARBA" id="ARBA00022475"/>
    </source>
</evidence>
<accession>A0A1F7Z1B5</accession>
<feature type="transmembrane region" description="Helical" evidence="9">
    <location>
        <begin position="34"/>
        <end position="58"/>
    </location>
</feature>
<keyword evidence="6 9" id="KW-0812">Transmembrane</keyword>
<dbReference type="PROSITE" id="PS51012">
    <property type="entry name" value="ABC_TM2"/>
    <property type="match status" value="1"/>
</dbReference>
<dbReference type="Proteomes" id="UP000177169">
    <property type="component" value="Unassembled WGS sequence"/>
</dbReference>
<comment type="subcellular location">
    <subcellularLocation>
        <location evidence="1">Cell inner membrane</location>
        <topology evidence="1">Multi-pass membrane protein</topology>
    </subcellularLocation>
    <subcellularLocation>
        <location evidence="9">Cell membrane</location>
        <topology evidence="9">Multi-pass membrane protein</topology>
    </subcellularLocation>
</comment>
<evidence type="ECO:0000256" key="6">
    <source>
        <dbReference type="ARBA" id="ARBA00022692"/>
    </source>
</evidence>
<reference evidence="11 12" key="1">
    <citation type="journal article" date="2016" name="Nat. Commun.">
        <title>Thousands of microbial genomes shed light on interconnected biogeochemical processes in an aquifer system.</title>
        <authorList>
            <person name="Anantharaman K."/>
            <person name="Brown C.T."/>
            <person name="Hug L.A."/>
            <person name="Sharon I."/>
            <person name="Castelle C.J."/>
            <person name="Probst A.J."/>
            <person name="Thomas B.C."/>
            <person name="Singh A."/>
            <person name="Wilkins M.J."/>
            <person name="Karaoz U."/>
            <person name="Brodie E.L."/>
            <person name="Williams K.H."/>
            <person name="Hubbard S.S."/>
            <person name="Banfield J.F."/>
        </authorList>
    </citation>
    <scope>NUCLEOTIDE SEQUENCE [LARGE SCALE GENOMIC DNA]</scope>
</reference>
<dbReference type="GO" id="GO:0015920">
    <property type="term" value="P:lipopolysaccharide transport"/>
    <property type="evidence" value="ECO:0007669"/>
    <property type="project" value="TreeGrafter"/>
</dbReference>
<dbReference type="STRING" id="1802505.A3D01_00460"/>
<keyword evidence="3 9" id="KW-0813">Transport</keyword>
<comment type="caution">
    <text evidence="11">The sequence shown here is derived from an EMBL/GenBank/DDBJ whole genome shotgun (WGS) entry which is preliminary data.</text>
</comment>
<keyword evidence="4 9" id="KW-1003">Cell membrane</keyword>
<evidence type="ECO:0000256" key="8">
    <source>
        <dbReference type="ARBA" id="ARBA00023136"/>
    </source>
</evidence>
<dbReference type="PANTHER" id="PTHR30413:SF8">
    <property type="entry name" value="TRANSPORT PERMEASE PROTEIN"/>
    <property type="match status" value="1"/>
</dbReference>
<evidence type="ECO:0000256" key="1">
    <source>
        <dbReference type="ARBA" id="ARBA00004429"/>
    </source>
</evidence>
<organism evidence="11 12">
    <name type="scientific">Candidatus Woesebacteria bacterium RIFCSPHIGHO2_02_FULL_39_13</name>
    <dbReference type="NCBI Taxonomy" id="1802505"/>
    <lineage>
        <taxon>Bacteria</taxon>
        <taxon>Candidatus Woeseibacteriota</taxon>
    </lineage>
</organism>
<dbReference type="InterPro" id="IPR047817">
    <property type="entry name" value="ABC2_TM_bact-type"/>
</dbReference>
<protein>
    <recommendedName>
        <fullName evidence="9">Transport permease protein</fullName>
    </recommendedName>
</protein>
<feature type="transmembrane region" description="Helical" evidence="9">
    <location>
        <begin position="64"/>
        <end position="85"/>
    </location>
</feature>
<comment type="similarity">
    <text evidence="2 9">Belongs to the ABC-2 integral membrane protein family.</text>
</comment>
<feature type="transmembrane region" description="Helical" evidence="9">
    <location>
        <begin position="137"/>
        <end position="159"/>
    </location>
</feature>
<feature type="transmembrane region" description="Helical" evidence="9">
    <location>
        <begin position="106"/>
        <end position="131"/>
    </location>
</feature>
<keyword evidence="7 9" id="KW-1133">Transmembrane helix</keyword>
<evidence type="ECO:0000256" key="9">
    <source>
        <dbReference type="RuleBase" id="RU361157"/>
    </source>
</evidence>
<feature type="domain" description="ABC transmembrane type-2" evidence="10">
    <location>
        <begin position="35"/>
        <end position="251"/>
    </location>
</feature>
<evidence type="ECO:0000256" key="3">
    <source>
        <dbReference type="ARBA" id="ARBA00022448"/>
    </source>
</evidence>
<name>A0A1F7Z1B5_9BACT</name>
<dbReference type="InterPro" id="IPR000412">
    <property type="entry name" value="ABC_2_transport"/>
</dbReference>
<evidence type="ECO:0000259" key="10">
    <source>
        <dbReference type="PROSITE" id="PS51012"/>
    </source>
</evidence>
<feature type="transmembrane region" description="Helical" evidence="9">
    <location>
        <begin position="171"/>
        <end position="190"/>
    </location>
</feature>
<evidence type="ECO:0000256" key="7">
    <source>
        <dbReference type="ARBA" id="ARBA00022989"/>
    </source>
</evidence>
<dbReference type="EMBL" id="MGGR01000019">
    <property type="protein sequence ID" value="OGM33347.1"/>
    <property type="molecule type" value="Genomic_DNA"/>
</dbReference>
<gene>
    <name evidence="11" type="ORF">A3D01_00460</name>
</gene>
<keyword evidence="8 9" id="KW-0472">Membrane</keyword>
<sequence length="259" mass="30238">MREASTIRERLKYYSDFLWGMTEKEIKARYKRAVFGFLWILLNPLMQMIIIGAIFSYFIKVPNYFLFLFVGLLAWQFFSLSLTKVTPSIVYERNLLVKAKFPIEAIPISIILSNFLHMIISYIIFLPILFFTVKLTMASLLLTITALIWLLLLTIGLGLLTASLNVRYRDVNFFIQTTIILWFYATPILYDSTIVSEKLFPFFALNPLTSIFEILHYSLLNQGRIDIKILAANLSLSLIIIMLGVLIFRKMHKFFVDWL</sequence>
<keyword evidence="5" id="KW-0997">Cell inner membrane</keyword>
<dbReference type="PRINTS" id="PR00164">
    <property type="entry name" value="ABC2TRNSPORT"/>
</dbReference>
<dbReference type="InterPro" id="IPR013525">
    <property type="entry name" value="ABC2_TM"/>
</dbReference>
<evidence type="ECO:0000256" key="5">
    <source>
        <dbReference type="ARBA" id="ARBA00022519"/>
    </source>
</evidence>
<proteinExistence type="inferred from homology"/>
<feature type="transmembrane region" description="Helical" evidence="9">
    <location>
        <begin position="227"/>
        <end position="248"/>
    </location>
</feature>
<evidence type="ECO:0000313" key="11">
    <source>
        <dbReference type="EMBL" id="OGM33347.1"/>
    </source>
</evidence>
<evidence type="ECO:0000313" key="12">
    <source>
        <dbReference type="Proteomes" id="UP000177169"/>
    </source>
</evidence>
<dbReference type="Pfam" id="PF01061">
    <property type="entry name" value="ABC2_membrane"/>
    <property type="match status" value="1"/>
</dbReference>
<evidence type="ECO:0000256" key="2">
    <source>
        <dbReference type="ARBA" id="ARBA00007783"/>
    </source>
</evidence>
<dbReference type="PANTHER" id="PTHR30413">
    <property type="entry name" value="INNER MEMBRANE TRANSPORT PERMEASE"/>
    <property type="match status" value="1"/>
</dbReference>
<dbReference type="AlphaFoldDB" id="A0A1F7Z1B5"/>